<dbReference type="KEGG" id="cmav:ABHF33_09065"/>
<name>A0AAU7F5E2_9NEIS</name>
<dbReference type="SUPFAM" id="SSF141488">
    <property type="entry name" value="YdhA-like"/>
    <property type="match status" value="1"/>
</dbReference>
<feature type="chain" id="PRO_5043537492" evidence="5">
    <location>
        <begin position="19"/>
        <end position="348"/>
    </location>
</feature>
<evidence type="ECO:0000259" key="6">
    <source>
        <dbReference type="Pfam" id="PF09864"/>
    </source>
</evidence>
<dbReference type="RefSeq" id="WP_348943663.1">
    <property type="nucleotide sequence ID" value="NZ_CP157355.1"/>
</dbReference>
<dbReference type="AlphaFoldDB" id="A0AAU7F5E2"/>
<dbReference type="InterPro" id="IPR036328">
    <property type="entry name" value="MliC_sf"/>
</dbReference>
<sequence length="348" mass="37885">MNRWILLATSLLSSLALAQTTYNVTFRCGSGDIFQVRSLGQDQVQVQRGLYQPVNGLTRMTLTQVISASGSKYSNGDYTVWIKGAQAMLLQGETALASDCTASRDSEPLTPVRDASSGIVFVPPERWLAQDVKLTAQAGSDIDPAIQYEGNTATHQLEYHFQTENGTSARLLNLLVFPASQRPVGQLPANTLLLGTDGQRTYFAQLAGDHPFEPGSAAAQQFAALRLSSEELTQSFSMYGVVINQAVETVSVNVHWLDRALRPGSEQVLELRNLDSSKAGEVVARHSQILEKGTPKAVVLRFDPAAINPKHRYLVSAKLRQNGRTIMSSEARPVLTHGHGRTATLILN</sequence>
<protein>
    <submittedName>
        <fullName evidence="7">YbaY family lipoprotein</fullName>
    </submittedName>
</protein>
<dbReference type="Pfam" id="PF09619">
    <property type="entry name" value="YscW"/>
    <property type="match status" value="1"/>
</dbReference>
<evidence type="ECO:0000256" key="4">
    <source>
        <dbReference type="ARBA" id="ARBA00023288"/>
    </source>
</evidence>
<keyword evidence="4 7" id="KW-0449">Lipoprotein</keyword>
<evidence type="ECO:0000256" key="1">
    <source>
        <dbReference type="ARBA" id="ARBA00022729"/>
    </source>
</evidence>
<feature type="domain" description="C-type lysozyme inhibitor" evidence="6">
    <location>
        <begin position="26"/>
        <end position="94"/>
    </location>
</feature>
<dbReference type="Pfam" id="PF09864">
    <property type="entry name" value="MliC"/>
    <property type="match status" value="1"/>
</dbReference>
<dbReference type="InterPro" id="IPR018660">
    <property type="entry name" value="MliC"/>
</dbReference>
<dbReference type="EMBL" id="CP157355">
    <property type="protein sequence ID" value="XBL99229.1"/>
    <property type="molecule type" value="Genomic_DNA"/>
</dbReference>
<keyword evidence="1 5" id="KW-0732">Signal</keyword>
<evidence type="ECO:0000313" key="7">
    <source>
        <dbReference type="EMBL" id="XBL99229.1"/>
    </source>
</evidence>
<dbReference type="InterPro" id="IPR039366">
    <property type="entry name" value="Pilotin"/>
</dbReference>
<dbReference type="Gene3D" id="2.40.128.200">
    <property type="match status" value="1"/>
</dbReference>
<evidence type="ECO:0000256" key="5">
    <source>
        <dbReference type="SAM" id="SignalP"/>
    </source>
</evidence>
<keyword evidence="3" id="KW-0564">Palmitate</keyword>
<gene>
    <name evidence="7" type="ORF">ABHF33_09065</name>
</gene>
<accession>A0AAU7F5E2</accession>
<evidence type="ECO:0000256" key="2">
    <source>
        <dbReference type="ARBA" id="ARBA00023136"/>
    </source>
</evidence>
<proteinExistence type="predicted"/>
<organism evidence="7">
    <name type="scientific">Chitinibacter mangrovi</name>
    <dbReference type="NCBI Taxonomy" id="3153927"/>
    <lineage>
        <taxon>Bacteria</taxon>
        <taxon>Pseudomonadati</taxon>
        <taxon>Pseudomonadota</taxon>
        <taxon>Betaproteobacteria</taxon>
        <taxon>Neisseriales</taxon>
        <taxon>Chitinibacteraceae</taxon>
        <taxon>Chitinibacter</taxon>
    </lineage>
</organism>
<reference evidence="7" key="1">
    <citation type="submission" date="2024-05" db="EMBL/GenBank/DDBJ databases">
        <authorList>
            <person name="Yang L."/>
            <person name="Pan L."/>
        </authorList>
    </citation>
    <scope>NUCLEOTIDE SEQUENCE</scope>
    <source>
        <strain evidence="7">FCG-7</strain>
    </source>
</reference>
<keyword evidence="2" id="KW-0472">Membrane</keyword>
<feature type="signal peptide" evidence="5">
    <location>
        <begin position="1"/>
        <end position="18"/>
    </location>
</feature>
<evidence type="ECO:0000256" key="3">
    <source>
        <dbReference type="ARBA" id="ARBA00023139"/>
    </source>
</evidence>